<evidence type="ECO:0000313" key="4">
    <source>
        <dbReference type="Proteomes" id="UP000594464"/>
    </source>
</evidence>
<feature type="signal peptide" evidence="1">
    <location>
        <begin position="1"/>
        <end position="21"/>
    </location>
</feature>
<feature type="chain" id="PRO_5032958633" evidence="1">
    <location>
        <begin position="22"/>
        <end position="207"/>
    </location>
</feature>
<organism evidence="3 4">
    <name type="scientific">Candidatus Nitrohelix vancouverensis</name>
    <dbReference type="NCBI Taxonomy" id="2705534"/>
    <lineage>
        <taxon>Bacteria</taxon>
        <taxon>Pseudomonadati</taxon>
        <taxon>Nitrospinota/Tectimicrobiota group</taxon>
        <taxon>Nitrospinota</taxon>
        <taxon>Nitrospinia</taxon>
        <taxon>Nitrospinales</taxon>
        <taxon>Nitrospinaceae</taxon>
        <taxon>Candidatus Nitrohelix</taxon>
    </lineage>
</organism>
<dbReference type="Proteomes" id="UP000594464">
    <property type="component" value="Chromosome"/>
</dbReference>
<proteinExistence type="predicted"/>
<name>A0A7T0G4I3_9BACT</name>
<dbReference type="AlphaFoldDB" id="A0A7T0G4I3"/>
<dbReference type="Gene3D" id="3.40.30.10">
    <property type="entry name" value="Glutaredoxin"/>
    <property type="match status" value="1"/>
</dbReference>
<keyword evidence="1" id="KW-0732">Signal</keyword>
<dbReference type="InterPro" id="IPR050824">
    <property type="entry name" value="Thiol_disulfide_DsbA"/>
</dbReference>
<evidence type="ECO:0000259" key="2">
    <source>
        <dbReference type="Pfam" id="PF13462"/>
    </source>
</evidence>
<dbReference type="SUPFAM" id="SSF52833">
    <property type="entry name" value="Thioredoxin-like"/>
    <property type="match status" value="1"/>
</dbReference>
<dbReference type="PANTHER" id="PTHR35891:SF3">
    <property type="entry name" value="THIOL:DISULFIDE INTERCHANGE PROTEIN DSBL"/>
    <property type="match status" value="1"/>
</dbReference>
<evidence type="ECO:0000256" key="1">
    <source>
        <dbReference type="SAM" id="SignalP"/>
    </source>
</evidence>
<accession>A0A7T0G4I3</accession>
<dbReference type="EMBL" id="CP048620">
    <property type="protein sequence ID" value="QPJ66423.1"/>
    <property type="molecule type" value="Genomic_DNA"/>
</dbReference>
<dbReference type="PANTHER" id="PTHR35891">
    <property type="entry name" value="THIOL:DISULFIDE INTERCHANGE PROTEIN DSBA"/>
    <property type="match status" value="1"/>
</dbReference>
<dbReference type="Pfam" id="PF13462">
    <property type="entry name" value="Thioredoxin_4"/>
    <property type="match status" value="1"/>
</dbReference>
<sequence>MRFILTLLLTLMILVPNIACAEEKIRGNYKVIGDLEKLKGAKQIEVKEFFNFSCGHCYRFLATAETLHKKYKDKLYHKKYPIYWGNQTPYPSRAFYIADELGIQEKFTHELFDTNFKLNINIFQVKVIKFLASDMGVGKQMQEGMENPAIQAKAQEALNLAKQYNADETPTIIINDVLKVTPSLYNGSVDEMTAGLDMIFEDILNQK</sequence>
<gene>
    <name evidence="3" type="ORF">G3M78_13865</name>
</gene>
<dbReference type="KEGG" id="nva:G3M78_13865"/>
<evidence type="ECO:0000313" key="3">
    <source>
        <dbReference type="EMBL" id="QPJ66423.1"/>
    </source>
</evidence>
<reference evidence="4" key="1">
    <citation type="submission" date="2020-02" db="EMBL/GenBank/DDBJ databases">
        <title>Genomic and physiological characterization of two novel Nitrospinaceae genera.</title>
        <authorList>
            <person name="Mueller A.J."/>
            <person name="Jung M.-Y."/>
            <person name="Strachan C.R."/>
            <person name="Herbold C.W."/>
            <person name="Kirkegaard R.H."/>
            <person name="Daims H."/>
        </authorList>
    </citation>
    <scope>NUCLEOTIDE SEQUENCE [LARGE SCALE GENOMIC DNA]</scope>
</reference>
<dbReference type="InterPro" id="IPR036249">
    <property type="entry name" value="Thioredoxin-like_sf"/>
</dbReference>
<feature type="domain" description="Thioredoxin-like fold" evidence="2">
    <location>
        <begin position="45"/>
        <end position="177"/>
    </location>
</feature>
<protein>
    <submittedName>
        <fullName evidence="3">Thioredoxin domain-containing protein</fullName>
    </submittedName>
</protein>
<dbReference type="InterPro" id="IPR012336">
    <property type="entry name" value="Thioredoxin-like_fold"/>
</dbReference>